<feature type="domain" description="AB hydrolase-1" evidence="1">
    <location>
        <begin position="33"/>
        <end position="267"/>
    </location>
</feature>
<keyword evidence="2" id="KW-0378">Hydrolase</keyword>
<dbReference type="Gene3D" id="3.40.50.1820">
    <property type="entry name" value="alpha/beta hydrolase"/>
    <property type="match status" value="1"/>
</dbReference>
<dbReference type="AlphaFoldDB" id="A0A098BLM5"/>
<dbReference type="InterPro" id="IPR029058">
    <property type="entry name" value="AB_hydrolase_fold"/>
</dbReference>
<dbReference type="Pfam" id="PF12697">
    <property type="entry name" value="Abhydrolase_6"/>
    <property type="match status" value="1"/>
</dbReference>
<accession>A0A098BLM5</accession>
<name>A0A098BLM5_9NOCA</name>
<dbReference type="InterPro" id="IPR050228">
    <property type="entry name" value="Carboxylesterase_BioH"/>
</dbReference>
<dbReference type="PANTHER" id="PTHR43194:SF2">
    <property type="entry name" value="PEROXISOMAL MEMBRANE PROTEIN LPX1"/>
    <property type="match status" value="1"/>
</dbReference>
<protein>
    <submittedName>
        <fullName evidence="2">Alpha/beta fold family hydrolase</fullName>
    </submittedName>
</protein>
<evidence type="ECO:0000259" key="1">
    <source>
        <dbReference type="Pfam" id="PF12697"/>
    </source>
</evidence>
<evidence type="ECO:0000313" key="2">
    <source>
        <dbReference type="EMBL" id="CDZ89628.1"/>
    </source>
</evidence>
<sequence>MTMPRIPETRRSYLRVRDVDLYCEDTGGEGEPILFLHGFFFDGRMYEAQIAALRDRYRCLTLDFRGQGRSGHARTGFQLEQLTADVLTVIRRLDLAPAHLVGLSMGGFVGMRIGAREPDLLRSLTLLNTGATPHPPVRYPLHLALTAVARLLGPSPALVLRGIEKELYGEPFRTDPGREAEREVWRRRWATADRSSLANTMLGMMVRPDIRDELPAVSVPTLIVAGQLDVEMPPRLAREMHALIPGSRLVELDGVGHSSTLEDPARVTGILESFLAEIG</sequence>
<dbReference type="EMBL" id="CCSD01000064">
    <property type="protein sequence ID" value="CDZ89628.1"/>
    <property type="molecule type" value="Genomic_DNA"/>
</dbReference>
<dbReference type="Proteomes" id="UP000042997">
    <property type="component" value="Unassembled WGS sequence"/>
</dbReference>
<dbReference type="GO" id="GO:0016787">
    <property type="term" value="F:hydrolase activity"/>
    <property type="evidence" value="ECO:0007669"/>
    <property type="project" value="UniProtKB-KW"/>
</dbReference>
<evidence type="ECO:0000313" key="3">
    <source>
        <dbReference type="Proteomes" id="UP000042997"/>
    </source>
</evidence>
<dbReference type="PANTHER" id="PTHR43194">
    <property type="entry name" value="HYDROLASE ALPHA/BETA FOLD FAMILY"/>
    <property type="match status" value="1"/>
</dbReference>
<dbReference type="SUPFAM" id="SSF53474">
    <property type="entry name" value="alpha/beta-Hydrolases"/>
    <property type="match status" value="1"/>
</dbReference>
<dbReference type="RefSeq" id="WP_210062880.1">
    <property type="nucleotide sequence ID" value="NZ_JAGGMX010000001.1"/>
</dbReference>
<reference evidence="2 3" key="1">
    <citation type="journal article" date="2014" name="Genome Announc.">
        <title>Draft Genome Sequence of Propane- and Butane-Oxidizing Actinobacterium Rhodococcus ruber IEGM 231.</title>
        <authorList>
            <person name="Ivshina I.B."/>
            <person name="Kuyukina M.S."/>
            <person name="Krivoruchko A.V."/>
            <person name="Barbe V."/>
            <person name="Fischer C."/>
        </authorList>
    </citation>
    <scope>NUCLEOTIDE SEQUENCE [LARGE SCALE GENOMIC DNA]</scope>
</reference>
<dbReference type="InterPro" id="IPR000073">
    <property type="entry name" value="AB_hydrolase_1"/>
</dbReference>
<dbReference type="PRINTS" id="PR00111">
    <property type="entry name" value="ABHYDROLASE"/>
</dbReference>
<proteinExistence type="predicted"/>
<organism evidence="2 3">
    <name type="scientific">Rhodococcus ruber</name>
    <dbReference type="NCBI Taxonomy" id="1830"/>
    <lineage>
        <taxon>Bacteria</taxon>
        <taxon>Bacillati</taxon>
        <taxon>Actinomycetota</taxon>
        <taxon>Actinomycetes</taxon>
        <taxon>Mycobacteriales</taxon>
        <taxon>Nocardiaceae</taxon>
        <taxon>Rhodococcus</taxon>
    </lineage>
</organism>
<dbReference type="eggNOG" id="COG2267">
    <property type="taxonomic scope" value="Bacteria"/>
</dbReference>
<gene>
    <name evidence="2" type="primary">rutD</name>
    <name evidence="2" type="ORF">RHRU231_520007</name>
</gene>